<dbReference type="AlphaFoldDB" id="A0A2Z7D8N5"/>
<proteinExistence type="predicted"/>
<name>A0A2Z7D8N5_9LAMI</name>
<accession>A0A2Z7D8N5</accession>
<evidence type="ECO:0000313" key="2">
    <source>
        <dbReference type="Proteomes" id="UP000250235"/>
    </source>
</evidence>
<organism evidence="1 2">
    <name type="scientific">Dorcoceras hygrometricum</name>
    <dbReference type="NCBI Taxonomy" id="472368"/>
    <lineage>
        <taxon>Eukaryota</taxon>
        <taxon>Viridiplantae</taxon>
        <taxon>Streptophyta</taxon>
        <taxon>Embryophyta</taxon>
        <taxon>Tracheophyta</taxon>
        <taxon>Spermatophyta</taxon>
        <taxon>Magnoliopsida</taxon>
        <taxon>eudicotyledons</taxon>
        <taxon>Gunneridae</taxon>
        <taxon>Pentapetalae</taxon>
        <taxon>asterids</taxon>
        <taxon>lamiids</taxon>
        <taxon>Lamiales</taxon>
        <taxon>Gesneriaceae</taxon>
        <taxon>Didymocarpoideae</taxon>
        <taxon>Trichosporeae</taxon>
        <taxon>Loxocarpinae</taxon>
        <taxon>Dorcoceras</taxon>
    </lineage>
</organism>
<sequence>MLVLYKLYEMQIQKRVDEHRTNFNPAEPSVKYDYSFRRQLDNKIDGMETSLVRNFANSQHHFVDELALLKSQVAEMVDCLKELRDAKKGEGMSSKKRRLL</sequence>
<keyword evidence="2" id="KW-1185">Reference proteome</keyword>
<evidence type="ECO:0000313" key="1">
    <source>
        <dbReference type="EMBL" id="KZV53446.1"/>
    </source>
</evidence>
<protein>
    <submittedName>
        <fullName evidence="1">Uncharacterized protein</fullName>
    </submittedName>
</protein>
<reference evidence="1 2" key="1">
    <citation type="journal article" date="2015" name="Proc. Natl. Acad. Sci. U.S.A.">
        <title>The resurrection genome of Boea hygrometrica: A blueprint for survival of dehydration.</title>
        <authorList>
            <person name="Xiao L."/>
            <person name="Yang G."/>
            <person name="Zhang L."/>
            <person name="Yang X."/>
            <person name="Zhao S."/>
            <person name="Ji Z."/>
            <person name="Zhou Q."/>
            <person name="Hu M."/>
            <person name="Wang Y."/>
            <person name="Chen M."/>
            <person name="Xu Y."/>
            <person name="Jin H."/>
            <person name="Xiao X."/>
            <person name="Hu G."/>
            <person name="Bao F."/>
            <person name="Hu Y."/>
            <person name="Wan P."/>
            <person name="Li L."/>
            <person name="Deng X."/>
            <person name="Kuang T."/>
            <person name="Xiang C."/>
            <person name="Zhu J.K."/>
            <person name="Oliver M.J."/>
            <person name="He Y."/>
        </authorList>
    </citation>
    <scope>NUCLEOTIDE SEQUENCE [LARGE SCALE GENOMIC DNA]</scope>
    <source>
        <strain evidence="2">cv. XS01</strain>
    </source>
</reference>
<dbReference type="EMBL" id="KQ990357">
    <property type="protein sequence ID" value="KZV53446.1"/>
    <property type="molecule type" value="Genomic_DNA"/>
</dbReference>
<gene>
    <name evidence="1" type="ORF">F511_14812</name>
</gene>
<dbReference type="Proteomes" id="UP000250235">
    <property type="component" value="Unassembled WGS sequence"/>
</dbReference>